<dbReference type="EMBL" id="JARBDR010000919">
    <property type="protein sequence ID" value="KAJ8300536.1"/>
    <property type="molecule type" value="Genomic_DNA"/>
</dbReference>
<evidence type="ECO:0000313" key="1">
    <source>
        <dbReference type="EMBL" id="KAJ8300536.1"/>
    </source>
</evidence>
<keyword evidence="2" id="KW-1185">Reference proteome</keyword>
<feature type="non-terminal residue" evidence="1">
    <location>
        <position position="1"/>
    </location>
</feature>
<proteinExistence type="predicted"/>
<protein>
    <submittedName>
        <fullName evidence="1">Uncharacterized protein</fullName>
    </submittedName>
</protein>
<evidence type="ECO:0000313" key="2">
    <source>
        <dbReference type="Proteomes" id="UP001217089"/>
    </source>
</evidence>
<name>A0ABQ9E9P4_TEGGR</name>
<sequence>KEPELRSHFTAILLTENSYFSRDQWNGVRKTLVELGNNMKKYADYLREQKTRTFENSSKTVSSEKQKWEVLSSKHHITPGPLSRYQSLRTAIILSDNYVPILVNDHAPGDPNRRHYMFCITKYGKTGCSICKLPSLSANIFESLHFLPDPEPENAEKYKSFKDLYGKITSEKYRPSLKSCLKIP</sequence>
<dbReference type="Proteomes" id="UP001217089">
    <property type="component" value="Unassembled WGS sequence"/>
</dbReference>
<organism evidence="1 2">
    <name type="scientific">Tegillarca granosa</name>
    <name type="common">Malaysian cockle</name>
    <name type="synonym">Anadara granosa</name>
    <dbReference type="NCBI Taxonomy" id="220873"/>
    <lineage>
        <taxon>Eukaryota</taxon>
        <taxon>Metazoa</taxon>
        <taxon>Spiralia</taxon>
        <taxon>Lophotrochozoa</taxon>
        <taxon>Mollusca</taxon>
        <taxon>Bivalvia</taxon>
        <taxon>Autobranchia</taxon>
        <taxon>Pteriomorphia</taxon>
        <taxon>Arcoida</taxon>
        <taxon>Arcoidea</taxon>
        <taxon>Arcidae</taxon>
        <taxon>Tegillarca</taxon>
    </lineage>
</organism>
<comment type="caution">
    <text evidence="1">The sequence shown here is derived from an EMBL/GenBank/DDBJ whole genome shotgun (WGS) entry which is preliminary data.</text>
</comment>
<gene>
    <name evidence="1" type="ORF">KUTeg_022055</name>
</gene>
<reference evidence="1 2" key="1">
    <citation type="submission" date="2022-12" db="EMBL/GenBank/DDBJ databases">
        <title>Chromosome-level genome of Tegillarca granosa.</title>
        <authorList>
            <person name="Kim J."/>
        </authorList>
    </citation>
    <scope>NUCLEOTIDE SEQUENCE [LARGE SCALE GENOMIC DNA]</scope>
    <source>
        <strain evidence="1">Teg-2019</strain>
        <tissue evidence="1">Adductor muscle</tissue>
    </source>
</reference>
<accession>A0ABQ9E9P4</accession>